<dbReference type="PANTHER" id="PTHR36714">
    <property type="entry name" value="T23E23.1"/>
    <property type="match status" value="1"/>
</dbReference>
<gene>
    <name evidence="2" type="ORF">O6P43_008994</name>
</gene>
<feature type="transmembrane region" description="Helical" evidence="1">
    <location>
        <begin position="72"/>
        <end position="93"/>
    </location>
</feature>
<organism evidence="2 3">
    <name type="scientific">Quillaja saponaria</name>
    <name type="common">Soap bark tree</name>
    <dbReference type="NCBI Taxonomy" id="32244"/>
    <lineage>
        <taxon>Eukaryota</taxon>
        <taxon>Viridiplantae</taxon>
        <taxon>Streptophyta</taxon>
        <taxon>Embryophyta</taxon>
        <taxon>Tracheophyta</taxon>
        <taxon>Spermatophyta</taxon>
        <taxon>Magnoliopsida</taxon>
        <taxon>eudicotyledons</taxon>
        <taxon>Gunneridae</taxon>
        <taxon>Pentapetalae</taxon>
        <taxon>rosids</taxon>
        <taxon>fabids</taxon>
        <taxon>Fabales</taxon>
        <taxon>Quillajaceae</taxon>
        <taxon>Quillaja</taxon>
    </lineage>
</organism>
<keyword evidence="1" id="KW-0472">Membrane</keyword>
<dbReference type="AlphaFoldDB" id="A0AAD7PXA1"/>
<accession>A0AAD7PXA1</accession>
<reference evidence="2" key="1">
    <citation type="journal article" date="2023" name="Science">
        <title>Elucidation of the pathway for biosynthesis of saponin adjuvants from the soapbark tree.</title>
        <authorList>
            <person name="Reed J."/>
            <person name="Orme A."/>
            <person name="El-Demerdash A."/>
            <person name="Owen C."/>
            <person name="Martin L.B.B."/>
            <person name="Misra R.C."/>
            <person name="Kikuchi S."/>
            <person name="Rejzek M."/>
            <person name="Martin A.C."/>
            <person name="Harkess A."/>
            <person name="Leebens-Mack J."/>
            <person name="Louveau T."/>
            <person name="Stephenson M.J."/>
            <person name="Osbourn A."/>
        </authorList>
    </citation>
    <scope>NUCLEOTIDE SEQUENCE</scope>
    <source>
        <strain evidence="2">S10</strain>
    </source>
</reference>
<proteinExistence type="predicted"/>
<sequence length="131" mass="15177">MECCVELGHCNINLGRETWIYGIGLAAYLSRGSRQRGLLLMLVFFIWGHSVRLLRLFDGWHKGGSGIGVTSIYILFAWLLNVTKWVAFVVYYYDCKRRFLEKKIDVEEGKEPLVVSNWKSCDNEYLSMNIS</sequence>
<evidence type="ECO:0000313" key="3">
    <source>
        <dbReference type="Proteomes" id="UP001163823"/>
    </source>
</evidence>
<protein>
    <submittedName>
        <fullName evidence="2">Transmembrane protein</fullName>
    </submittedName>
</protein>
<keyword evidence="3" id="KW-1185">Reference proteome</keyword>
<dbReference type="Proteomes" id="UP001163823">
    <property type="component" value="Chromosome 4"/>
</dbReference>
<dbReference type="EMBL" id="JARAOO010000004">
    <property type="protein sequence ID" value="KAJ7970874.1"/>
    <property type="molecule type" value="Genomic_DNA"/>
</dbReference>
<name>A0AAD7PXA1_QUISA</name>
<dbReference type="KEGG" id="qsa:O6P43_008994"/>
<comment type="caution">
    <text evidence="2">The sequence shown here is derived from an EMBL/GenBank/DDBJ whole genome shotgun (WGS) entry which is preliminary data.</text>
</comment>
<keyword evidence="1" id="KW-1133">Transmembrane helix</keyword>
<evidence type="ECO:0000313" key="2">
    <source>
        <dbReference type="EMBL" id="KAJ7970874.1"/>
    </source>
</evidence>
<dbReference type="PANTHER" id="PTHR36714:SF1">
    <property type="entry name" value="T23E23.1"/>
    <property type="match status" value="1"/>
</dbReference>
<evidence type="ECO:0000256" key="1">
    <source>
        <dbReference type="SAM" id="Phobius"/>
    </source>
</evidence>
<feature type="transmembrane region" description="Helical" evidence="1">
    <location>
        <begin position="38"/>
        <end position="57"/>
    </location>
</feature>
<keyword evidence="1 2" id="KW-0812">Transmembrane</keyword>